<proteinExistence type="inferred from homology"/>
<dbReference type="GO" id="GO:0034553">
    <property type="term" value="P:mitochondrial respiratory chain complex II assembly"/>
    <property type="evidence" value="ECO:0007669"/>
    <property type="project" value="TreeGrafter"/>
</dbReference>
<evidence type="ECO:0000256" key="1">
    <source>
        <dbReference type="ARBA" id="ARBA00005701"/>
    </source>
</evidence>
<dbReference type="PANTHER" id="PTHR28524">
    <property type="entry name" value="SUCCINATE DEHYDROGENASE ASSEMBLY FACTOR 4, MITOCHONDRIAL"/>
    <property type="match status" value="1"/>
</dbReference>
<evidence type="ECO:0000256" key="3">
    <source>
        <dbReference type="SAM" id="MobiDB-lite"/>
    </source>
</evidence>
<dbReference type="Pfam" id="PF07896">
    <property type="entry name" value="DUF1674"/>
    <property type="match status" value="1"/>
</dbReference>
<gene>
    <name evidence="4" type="ORF">DVH24_009296</name>
</gene>
<name>A0A498ITH2_MALDO</name>
<dbReference type="STRING" id="3750.A0A498ITH2"/>
<dbReference type="PANTHER" id="PTHR28524:SF3">
    <property type="entry name" value="SUCCINATE DEHYDROGENASE ASSEMBLY FACTOR 4, MITOCHONDRIAL"/>
    <property type="match status" value="1"/>
</dbReference>
<dbReference type="GO" id="GO:0005739">
    <property type="term" value="C:mitochondrion"/>
    <property type="evidence" value="ECO:0007669"/>
    <property type="project" value="TreeGrafter"/>
</dbReference>
<comment type="similarity">
    <text evidence="1">Belongs to the SDHAF4 family.</text>
</comment>
<dbReference type="AlphaFoldDB" id="A0A498ITH2"/>
<reference evidence="4 5" key="1">
    <citation type="submission" date="2018-10" db="EMBL/GenBank/DDBJ databases">
        <title>A high-quality apple genome assembly.</title>
        <authorList>
            <person name="Hu J."/>
        </authorList>
    </citation>
    <scope>NUCLEOTIDE SEQUENCE [LARGE SCALE GENOMIC DNA]</scope>
    <source>
        <strain evidence="5">cv. HFTH1</strain>
        <tissue evidence="4">Young leaf</tissue>
    </source>
</reference>
<sequence>MKVNLERLFSTNKSSRERAFDFRARPPRNRKPSIDKASKEQTELIAENLENQAKEEDDDDDGLLNKETSEIGRPRKPEPTRCDWERNGRSSDFFVSFFHI</sequence>
<dbReference type="Proteomes" id="UP000290289">
    <property type="component" value="Chromosome 10"/>
</dbReference>
<feature type="region of interest" description="Disordered" evidence="3">
    <location>
        <begin position="16"/>
        <end position="87"/>
    </location>
</feature>
<feature type="compositionally biased region" description="Basic and acidic residues" evidence="3">
    <location>
        <begin position="63"/>
        <end position="87"/>
    </location>
</feature>
<protein>
    <recommendedName>
        <fullName evidence="2">Succinate dehydrogenase assembly factor 4, mitochondrial</fullName>
    </recommendedName>
</protein>
<keyword evidence="5" id="KW-1185">Reference proteome</keyword>
<evidence type="ECO:0000256" key="2">
    <source>
        <dbReference type="ARBA" id="ARBA00022170"/>
    </source>
</evidence>
<accession>A0A498ITH2</accession>
<dbReference type="EMBL" id="RDQH01000336">
    <property type="protein sequence ID" value="RXH85475.1"/>
    <property type="molecule type" value="Genomic_DNA"/>
</dbReference>
<organism evidence="4 5">
    <name type="scientific">Malus domestica</name>
    <name type="common">Apple</name>
    <name type="synonym">Pyrus malus</name>
    <dbReference type="NCBI Taxonomy" id="3750"/>
    <lineage>
        <taxon>Eukaryota</taxon>
        <taxon>Viridiplantae</taxon>
        <taxon>Streptophyta</taxon>
        <taxon>Embryophyta</taxon>
        <taxon>Tracheophyta</taxon>
        <taxon>Spermatophyta</taxon>
        <taxon>Magnoliopsida</taxon>
        <taxon>eudicotyledons</taxon>
        <taxon>Gunneridae</taxon>
        <taxon>Pentapetalae</taxon>
        <taxon>rosids</taxon>
        <taxon>fabids</taxon>
        <taxon>Rosales</taxon>
        <taxon>Rosaceae</taxon>
        <taxon>Amygdaloideae</taxon>
        <taxon>Maleae</taxon>
        <taxon>Malus</taxon>
    </lineage>
</organism>
<feature type="compositionally biased region" description="Basic and acidic residues" evidence="3">
    <location>
        <begin position="32"/>
        <end position="42"/>
    </location>
</feature>
<evidence type="ECO:0000313" key="5">
    <source>
        <dbReference type="Proteomes" id="UP000290289"/>
    </source>
</evidence>
<evidence type="ECO:0000313" key="4">
    <source>
        <dbReference type="EMBL" id="RXH85475.1"/>
    </source>
</evidence>
<comment type="caution">
    <text evidence="4">The sequence shown here is derived from an EMBL/GenBank/DDBJ whole genome shotgun (WGS) entry which is preliminary data.</text>
</comment>
<dbReference type="InterPro" id="IPR012875">
    <property type="entry name" value="SDHF4"/>
</dbReference>